<name>A0ABP7E8U9_9ACTN</name>
<dbReference type="CDD" id="cd04301">
    <property type="entry name" value="NAT_SF"/>
    <property type="match status" value="1"/>
</dbReference>
<dbReference type="EMBL" id="BAAAZP010000226">
    <property type="protein sequence ID" value="GAA3715031.1"/>
    <property type="molecule type" value="Genomic_DNA"/>
</dbReference>
<proteinExistence type="predicted"/>
<dbReference type="InterPro" id="IPR000182">
    <property type="entry name" value="GNAT_dom"/>
</dbReference>
<dbReference type="InterPro" id="IPR016181">
    <property type="entry name" value="Acyl_CoA_acyltransferase"/>
</dbReference>
<dbReference type="RefSeq" id="WP_344895332.1">
    <property type="nucleotide sequence ID" value="NZ_BAAAZP010000226.1"/>
</dbReference>
<evidence type="ECO:0000259" key="1">
    <source>
        <dbReference type="Pfam" id="PF13302"/>
    </source>
</evidence>
<dbReference type="SUPFAM" id="SSF55729">
    <property type="entry name" value="Acyl-CoA N-acyltransferases (Nat)"/>
    <property type="match status" value="1"/>
</dbReference>
<dbReference type="Proteomes" id="UP001500902">
    <property type="component" value="Unassembled WGS sequence"/>
</dbReference>
<comment type="caution">
    <text evidence="2">The sequence shown here is derived from an EMBL/GenBank/DDBJ whole genome shotgun (WGS) entry which is preliminary data.</text>
</comment>
<feature type="domain" description="N-acetyltransferase" evidence="1">
    <location>
        <begin position="7"/>
        <end position="114"/>
    </location>
</feature>
<gene>
    <name evidence="2" type="ORF">GCM10022224_095910</name>
</gene>
<evidence type="ECO:0000313" key="2">
    <source>
        <dbReference type="EMBL" id="GAA3715031.1"/>
    </source>
</evidence>
<keyword evidence="3" id="KW-1185">Reference proteome</keyword>
<sequence>MIDAGPLTLRPFTSGDIPWVYEVSQDPALRHFVDVPTPYLREHAAYFVEELAVGGRPDGRRQEFLAEDSTAHERLGRVGLGLREDGTAEIGFSVDPRARGRGVATRAVRAACRWPGDATCGDGPSGGGQG</sequence>
<evidence type="ECO:0000313" key="3">
    <source>
        <dbReference type="Proteomes" id="UP001500902"/>
    </source>
</evidence>
<reference evidence="3" key="1">
    <citation type="journal article" date="2019" name="Int. J. Syst. Evol. Microbiol.">
        <title>The Global Catalogue of Microorganisms (GCM) 10K type strain sequencing project: providing services to taxonomists for standard genome sequencing and annotation.</title>
        <authorList>
            <consortium name="The Broad Institute Genomics Platform"/>
            <consortium name="The Broad Institute Genome Sequencing Center for Infectious Disease"/>
            <person name="Wu L."/>
            <person name="Ma J."/>
        </authorList>
    </citation>
    <scope>NUCLEOTIDE SEQUENCE [LARGE SCALE GENOMIC DNA]</scope>
    <source>
        <strain evidence="3">JCM 16904</strain>
    </source>
</reference>
<protein>
    <recommendedName>
        <fullName evidence="1">N-acetyltransferase domain-containing protein</fullName>
    </recommendedName>
</protein>
<dbReference type="Pfam" id="PF13302">
    <property type="entry name" value="Acetyltransf_3"/>
    <property type="match status" value="1"/>
</dbReference>
<organism evidence="2 3">
    <name type="scientific">Nonomuraea antimicrobica</name>
    <dbReference type="NCBI Taxonomy" id="561173"/>
    <lineage>
        <taxon>Bacteria</taxon>
        <taxon>Bacillati</taxon>
        <taxon>Actinomycetota</taxon>
        <taxon>Actinomycetes</taxon>
        <taxon>Streptosporangiales</taxon>
        <taxon>Streptosporangiaceae</taxon>
        <taxon>Nonomuraea</taxon>
    </lineage>
</organism>
<accession>A0ABP7E8U9</accession>
<dbReference type="Gene3D" id="3.40.630.30">
    <property type="match status" value="1"/>
</dbReference>